<dbReference type="SUPFAM" id="SSF53383">
    <property type="entry name" value="PLP-dependent transferases"/>
    <property type="match status" value="1"/>
</dbReference>
<dbReference type="PRINTS" id="PR00035">
    <property type="entry name" value="HTHGNTR"/>
</dbReference>
<gene>
    <name evidence="7" type="ORF">QO011_001596</name>
</gene>
<keyword evidence="4" id="KW-0238">DNA-binding</keyword>
<dbReference type="Pfam" id="PF00392">
    <property type="entry name" value="GntR"/>
    <property type="match status" value="1"/>
</dbReference>
<proteinExistence type="inferred from homology"/>
<dbReference type="Gene3D" id="1.10.10.10">
    <property type="entry name" value="Winged helix-like DNA-binding domain superfamily/Winged helix DNA-binding domain"/>
    <property type="match status" value="1"/>
</dbReference>
<sequence>MVKRAGGALLQSIVIDHASSRTIGLQLTSALRELILGGGLAAGDRLPASRILARELAVARTTVTESFEQLAAEGLIESRVGAGTYVSDAVHADRPAVPEVERADAVERAPLSQLMAAASDHFAHRLPHVPRAFTTAMPAFDAFPVAQWSRIVARHWRSSRQDVLGYPDPFGHPPLRAAIAGHLRANRGVACSPEQIFIVAGAQQAFQLIAAALVDPGDSIWFENPGTIGARNSFLVHGAEIVPVPVDDDGLVVAEGLARCPGFKLAFVTPSHQQPLGAKLSLERRFALLQAAGAAGGWVIEDDWDGELFFHGRPLPTLKGIDAAGRVIYVGTFSKTLFPALRLGFILAPPALVRTFETSLAAFSPGVPTSLQDHVCDFIAEGHFAAHVRRMRRIYAERCQALLDAGARHLSPWMSIVPIATGLHTIAWLKPGLRGAAVAGAAAERNLTVAEISRFCIEPIAREGLVLGFGGITPTQIETGARLLAEVLKTVEAGKLAC</sequence>
<evidence type="ECO:0000313" key="8">
    <source>
        <dbReference type="Proteomes" id="UP001242480"/>
    </source>
</evidence>
<evidence type="ECO:0000256" key="2">
    <source>
        <dbReference type="ARBA" id="ARBA00022898"/>
    </source>
</evidence>
<dbReference type="PROSITE" id="PS50949">
    <property type="entry name" value="HTH_GNTR"/>
    <property type="match status" value="1"/>
</dbReference>
<dbReference type="InterPro" id="IPR051446">
    <property type="entry name" value="HTH_trans_reg/aminotransferase"/>
</dbReference>
<dbReference type="Gene3D" id="3.40.640.10">
    <property type="entry name" value="Type I PLP-dependent aspartate aminotransferase-like (Major domain)"/>
    <property type="match status" value="1"/>
</dbReference>
<comment type="similarity">
    <text evidence="1">In the C-terminal section; belongs to the class-I pyridoxal-phosphate-dependent aminotransferase family.</text>
</comment>
<dbReference type="SUPFAM" id="SSF46785">
    <property type="entry name" value="Winged helix' DNA-binding domain"/>
    <property type="match status" value="1"/>
</dbReference>
<evidence type="ECO:0000313" key="7">
    <source>
        <dbReference type="EMBL" id="MDQ0468596.1"/>
    </source>
</evidence>
<dbReference type="Proteomes" id="UP001242480">
    <property type="component" value="Unassembled WGS sequence"/>
</dbReference>
<keyword evidence="7" id="KW-0808">Transferase</keyword>
<dbReference type="SMART" id="SM00345">
    <property type="entry name" value="HTH_GNTR"/>
    <property type="match status" value="1"/>
</dbReference>
<evidence type="ECO:0000256" key="3">
    <source>
        <dbReference type="ARBA" id="ARBA00023015"/>
    </source>
</evidence>
<keyword evidence="3" id="KW-0805">Transcription regulation</keyword>
<dbReference type="InterPro" id="IPR036390">
    <property type="entry name" value="WH_DNA-bd_sf"/>
</dbReference>
<dbReference type="Pfam" id="PF00155">
    <property type="entry name" value="Aminotran_1_2"/>
    <property type="match status" value="1"/>
</dbReference>
<keyword evidence="5" id="KW-0804">Transcription</keyword>
<evidence type="ECO:0000256" key="4">
    <source>
        <dbReference type="ARBA" id="ARBA00023125"/>
    </source>
</evidence>
<dbReference type="RefSeq" id="WP_307270017.1">
    <property type="nucleotide sequence ID" value="NZ_JAUSVX010000002.1"/>
</dbReference>
<keyword evidence="8" id="KW-1185">Reference proteome</keyword>
<evidence type="ECO:0000256" key="1">
    <source>
        <dbReference type="ARBA" id="ARBA00005384"/>
    </source>
</evidence>
<dbReference type="InterPro" id="IPR015424">
    <property type="entry name" value="PyrdxlP-dep_Trfase"/>
</dbReference>
<evidence type="ECO:0000259" key="6">
    <source>
        <dbReference type="PROSITE" id="PS50949"/>
    </source>
</evidence>
<dbReference type="InterPro" id="IPR015421">
    <property type="entry name" value="PyrdxlP-dep_Trfase_major"/>
</dbReference>
<accession>A0ABU0J2V8</accession>
<keyword evidence="7" id="KW-0032">Aminotransferase</keyword>
<feature type="domain" description="HTH gntR-type" evidence="6">
    <location>
        <begin position="21"/>
        <end position="89"/>
    </location>
</feature>
<dbReference type="InterPro" id="IPR000524">
    <property type="entry name" value="Tscrpt_reg_HTH_GntR"/>
</dbReference>
<dbReference type="PANTHER" id="PTHR46577:SF1">
    <property type="entry name" value="HTH-TYPE TRANSCRIPTIONAL REGULATORY PROTEIN GABR"/>
    <property type="match status" value="1"/>
</dbReference>
<dbReference type="InterPro" id="IPR036388">
    <property type="entry name" value="WH-like_DNA-bd_sf"/>
</dbReference>
<dbReference type="EMBL" id="JAUSVX010000002">
    <property type="protein sequence ID" value="MDQ0468596.1"/>
    <property type="molecule type" value="Genomic_DNA"/>
</dbReference>
<evidence type="ECO:0000256" key="5">
    <source>
        <dbReference type="ARBA" id="ARBA00023163"/>
    </source>
</evidence>
<protein>
    <submittedName>
        <fullName evidence="7">GntR family transcriptional regulator/MocR family aminotransferase</fullName>
    </submittedName>
</protein>
<name>A0ABU0J2V8_9HYPH</name>
<dbReference type="CDD" id="cd07377">
    <property type="entry name" value="WHTH_GntR"/>
    <property type="match status" value="1"/>
</dbReference>
<comment type="caution">
    <text evidence="7">The sequence shown here is derived from an EMBL/GenBank/DDBJ whole genome shotgun (WGS) entry which is preliminary data.</text>
</comment>
<organism evidence="7 8">
    <name type="scientific">Labrys wisconsinensis</name>
    <dbReference type="NCBI Taxonomy" id="425677"/>
    <lineage>
        <taxon>Bacteria</taxon>
        <taxon>Pseudomonadati</taxon>
        <taxon>Pseudomonadota</taxon>
        <taxon>Alphaproteobacteria</taxon>
        <taxon>Hyphomicrobiales</taxon>
        <taxon>Xanthobacteraceae</taxon>
        <taxon>Labrys</taxon>
    </lineage>
</organism>
<dbReference type="CDD" id="cd00609">
    <property type="entry name" value="AAT_like"/>
    <property type="match status" value="1"/>
</dbReference>
<dbReference type="GO" id="GO:0008483">
    <property type="term" value="F:transaminase activity"/>
    <property type="evidence" value="ECO:0007669"/>
    <property type="project" value="UniProtKB-KW"/>
</dbReference>
<dbReference type="PANTHER" id="PTHR46577">
    <property type="entry name" value="HTH-TYPE TRANSCRIPTIONAL REGULATORY PROTEIN GABR"/>
    <property type="match status" value="1"/>
</dbReference>
<dbReference type="InterPro" id="IPR004839">
    <property type="entry name" value="Aminotransferase_I/II_large"/>
</dbReference>
<reference evidence="7 8" key="1">
    <citation type="submission" date="2023-07" db="EMBL/GenBank/DDBJ databases">
        <title>Genomic Encyclopedia of Type Strains, Phase IV (KMG-IV): sequencing the most valuable type-strain genomes for metagenomic binning, comparative biology and taxonomic classification.</title>
        <authorList>
            <person name="Goeker M."/>
        </authorList>
    </citation>
    <scope>NUCLEOTIDE SEQUENCE [LARGE SCALE GENOMIC DNA]</scope>
    <source>
        <strain evidence="7 8">DSM 19619</strain>
    </source>
</reference>
<keyword evidence="2" id="KW-0663">Pyridoxal phosphate</keyword>